<reference evidence="2 3" key="1">
    <citation type="journal article" date="2021" name="Nat. Commun.">
        <title>Genetic determinants of endophytism in the Arabidopsis root mycobiome.</title>
        <authorList>
            <person name="Mesny F."/>
            <person name="Miyauchi S."/>
            <person name="Thiergart T."/>
            <person name="Pickel B."/>
            <person name="Atanasova L."/>
            <person name="Karlsson M."/>
            <person name="Huettel B."/>
            <person name="Barry K.W."/>
            <person name="Haridas S."/>
            <person name="Chen C."/>
            <person name="Bauer D."/>
            <person name="Andreopoulos W."/>
            <person name="Pangilinan J."/>
            <person name="LaButti K."/>
            <person name="Riley R."/>
            <person name="Lipzen A."/>
            <person name="Clum A."/>
            <person name="Drula E."/>
            <person name="Henrissat B."/>
            <person name="Kohler A."/>
            <person name="Grigoriev I.V."/>
            <person name="Martin F.M."/>
            <person name="Hacquard S."/>
        </authorList>
    </citation>
    <scope>NUCLEOTIDE SEQUENCE [LARGE SCALE GENOMIC DNA]</scope>
    <source>
        <strain evidence="2 3">MPI-SDFR-AT-0080</strain>
    </source>
</reference>
<comment type="caution">
    <text evidence="2">The sequence shown here is derived from an EMBL/GenBank/DDBJ whole genome shotgun (WGS) entry which is preliminary data.</text>
</comment>
<proteinExistence type="predicted"/>
<organism evidence="2 3">
    <name type="scientific">Macrophomina phaseolina</name>
    <dbReference type="NCBI Taxonomy" id="35725"/>
    <lineage>
        <taxon>Eukaryota</taxon>
        <taxon>Fungi</taxon>
        <taxon>Dikarya</taxon>
        <taxon>Ascomycota</taxon>
        <taxon>Pezizomycotina</taxon>
        <taxon>Dothideomycetes</taxon>
        <taxon>Dothideomycetes incertae sedis</taxon>
        <taxon>Botryosphaeriales</taxon>
        <taxon>Botryosphaeriaceae</taxon>
        <taxon>Macrophomina</taxon>
    </lineage>
</organism>
<protein>
    <submittedName>
        <fullName evidence="2">Uncharacterized protein</fullName>
    </submittedName>
</protein>
<dbReference type="EMBL" id="JAGTJR010000002">
    <property type="protein sequence ID" value="KAH7063191.1"/>
    <property type="molecule type" value="Genomic_DNA"/>
</dbReference>
<feature type="compositionally biased region" description="Basic residues" evidence="1">
    <location>
        <begin position="1"/>
        <end position="12"/>
    </location>
</feature>
<sequence length="223" mass="23999">MHRQKERPKKRASMPGSTERARGRLVRVWRGEKGRGVLKAERGSGQGGHLTGETSHQLSQPAPGEAAAAATGSSSSSSSSSRASQSHTLALALARAHIGPTTAPLLAHMLARPDNLTRPRRAHHDPLHHLARRTRQPRRKARSASSRAYARAAATQRRGRVCGSRVGNGGGRHACCTSAVTGLLLSLTAPEFRVGCHRSTPPIQLRRPVNRRGQCVPRHLPLT</sequence>
<feature type="region of interest" description="Disordered" evidence="1">
    <location>
        <begin position="1"/>
        <end position="83"/>
    </location>
</feature>
<evidence type="ECO:0000313" key="3">
    <source>
        <dbReference type="Proteomes" id="UP000774617"/>
    </source>
</evidence>
<gene>
    <name evidence="2" type="ORF">B0J12DRAFT_160796</name>
</gene>
<evidence type="ECO:0000313" key="2">
    <source>
        <dbReference type="EMBL" id="KAH7063191.1"/>
    </source>
</evidence>
<dbReference type="Proteomes" id="UP000774617">
    <property type="component" value="Unassembled WGS sequence"/>
</dbReference>
<evidence type="ECO:0000256" key="1">
    <source>
        <dbReference type="SAM" id="MobiDB-lite"/>
    </source>
</evidence>
<keyword evidence="3" id="KW-1185">Reference proteome</keyword>
<feature type="compositionally biased region" description="Low complexity" evidence="1">
    <location>
        <begin position="59"/>
        <end position="83"/>
    </location>
</feature>
<name>A0ABQ8GRS0_9PEZI</name>
<accession>A0ABQ8GRS0</accession>
<feature type="compositionally biased region" description="Basic and acidic residues" evidence="1">
    <location>
        <begin position="29"/>
        <end position="42"/>
    </location>
</feature>